<feature type="signal peptide" evidence="7">
    <location>
        <begin position="1"/>
        <end position="20"/>
    </location>
</feature>
<dbReference type="EMBL" id="JAEDAE010000003">
    <property type="protein sequence ID" value="MBH8558499.1"/>
    <property type="molecule type" value="Genomic_DNA"/>
</dbReference>
<evidence type="ECO:0000256" key="6">
    <source>
        <dbReference type="SAM" id="MobiDB-lite"/>
    </source>
</evidence>
<feature type="region of interest" description="Disordered" evidence="6">
    <location>
        <begin position="406"/>
        <end position="442"/>
    </location>
</feature>
<feature type="chain" id="PRO_5045912352" evidence="7">
    <location>
        <begin position="21"/>
        <end position="442"/>
    </location>
</feature>
<keyword evidence="3 7" id="KW-0732">Signal</keyword>
<evidence type="ECO:0000313" key="10">
    <source>
        <dbReference type="Proteomes" id="UP000625631"/>
    </source>
</evidence>
<dbReference type="InterPro" id="IPR012944">
    <property type="entry name" value="SusD_RagB_dom"/>
</dbReference>
<evidence type="ECO:0000256" key="7">
    <source>
        <dbReference type="SAM" id="SignalP"/>
    </source>
</evidence>
<sequence>MKKIITLTALLSALALGSCNKEYLNPSTASQQQVVTSSDGLITLCNGLQARYSTGGLLSVLYNTVAAGGLTTSELRILNVGNIEEYNVSVGGSLLTNSNGVVRNLWTQANLVKSNADLVLANVGNAPDAGTRSGIVAYASIFRALSIGTLAQYFEQIPLATQENAPFVPRVDALRSAVAQLEAAATQLAATPVSADFNAKIVPGIDLPNTIQALIARYSLEAGDYDKALAAAGRVDLTKRSVFNFDDNTRNPLFETSFGNKNVFEPTNTSLGLTGTLAPEAGDKRLPFLVRISPPPTATQNLGTGFYTANSAPIPVYVPNEMLLIRAEAYARKNDVPNAVIELNKVRTSTAAAATTSTGLLLALPGAALPAYAGPLTVADVLTDILRNRDIELAFQGFRLADSRRFGRPAPGTTGAERNRNFFPYPRVERENNPATPGDPAI</sequence>
<keyword evidence="4" id="KW-0472">Membrane</keyword>
<keyword evidence="10" id="KW-1185">Reference proteome</keyword>
<evidence type="ECO:0000313" key="9">
    <source>
        <dbReference type="EMBL" id="MBH8558499.1"/>
    </source>
</evidence>
<comment type="subcellular location">
    <subcellularLocation>
        <location evidence="1">Cell outer membrane</location>
    </subcellularLocation>
</comment>
<dbReference type="PROSITE" id="PS51257">
    <property type="entry name" value="PROKAR_LIPOPROTEIN"/>
    <property type="match status" value="1"/>
</dbReference>
<gene>
    <name evidence="9" type="ORF">I7X13_10605</name>
</gene>
<dbReference type="Pfam" id="PF07980">
    <property type="entry name" value="SusD_RagB"/>
    <property type="match status" value="1"/>
</dbReference>
<dbReference type="SUPFAM" id="SSF48452">
    <property type="entry name" value="TPR-like"/>
    <property type="match status" value="1"/>
</dbReference>
<evidence type="ECO:0000256" key="2">
    <source>
        <dbReference type="ARBA" id="ARBA00006275"/>
    </source>
</evidence>
<evidence type="ECO:0000256" key="3">
    <source>
        <dbReference type="ARBA" id="ARBA00022729"/>
    </source>
</evidence>
<accession>A0ABS0Q767</accession>
<keyword evidence="5" id="KW-0998">Cell outer membrane</keyword>
<dbReference type="Proteomes" id="UP000625631">
    <property type="component" value="Unassembled WGS sequence"/>
</dbReference>
<evidence type="ECO:0000259" key="8">
    <source>
        <dbReference type="Pfam" id="PF07980"/>
    </source>
</evidence>
<protein>
    <submittedName>
        <fullName evidence="9">RagB/SusD family nutrient uptake outer membrane protein</fullName>
    </submittedName>
</protein>
<comment type="similarity">
    <text evidence="2">Belongs to the SusD family.</text>
</comment>
<evidence type="ECO:0000256" key="5">
    <source>
        <dbReference type="ARBA" id="ARBA00023237"/>
    </source>
</evidence>
<name>A0ABS0Q767_9BACT</name>
<dbReference type="RefSeq" id="WP_198075459.1">
    <property type="nucleotide sequence ID" value="NZ_JAEDAE010000003.1"/>
</dbReference>
<proteinExistence type="inferred from homology"/>
<dbReference type="InterPro" id="IPR011990">
    <property type="entry name" value="TPR-like_helical_dom_sf"/>
</dbReference>
<reference evidence="9 10" key="1">
    <citation type="submission" date="2020-12" db="EMBL/GenBank/DDBJ databases">
        <title>Hymenobacter sp.</title>
        <authorList>
            <person name="Kim M.K."/>
        </authorList>
    </citation>
    <scope>NUCLEOTIDE SEQUENCE [LARGE SCALE GENOMIC DNA]</scope>
    <source>
        <strain evidence="9 10">BT442</strain>
    </source>
</reference>
<comment type="caution">
    <text evidence="9">The sequence shown here is derived from an EMBL/GenBank/DDBJ whole genome shotgun (WGS) entry which is preliminary data.</text>
</comment>
<evidence type="ECO:0000256" key="1">
    <source>
        <dbReference type="ARBA" id="ARBA00004442"/>
    </source>
</evidence>
<feature type="domain" description="RagB/SusD" evidence="8">
    <location>
        <begin position="311"/>
        <end position="421"/>
    </location>
</feature>
<organism evidence="9 10">
    <name type="scientific">Hymenobacter negativus</name>
    <dbReference type="NCBI Taxonomy" id="2795026"/>
    <lineage>
        <taxon>Bacteria</taxon>
        <taxon>Pseudomonadati</taxon>
        <taxon>Bacteroidota</taxon>
        <taxon>Cytophagia</taxon>
        <taxon>Cytophagales</taxon>
        <taxon>Hymenobacteraceae</taxon>
        <taxon>Hymenobacter</taxon>
    </lineage>
</organism>
<dbReference type="Gene3D" id="1.25.40.390">
    <property type="match status" value="1"/>
</dbReference>
<evidence type="ECO:0000256" key="4">
    <source>
        <dbReference type="ARBA" id="ARBA00023136"/>
    </source>
</evidence>